<dbReference type="EMBL" id="JACAZI010000024">
    <property type="protein sequence ID" value="KAF7335526.1"/>
    <property type="molecule type" value="Genomic_DNA"/>
</dbReference>
<evidence type="ECO:0000313" key="3">
    <source>
        <dbReference type="Proteomes" id="UP000620124"/>
    </source>
</evidence>
<reference evidence="2" key="1">
    <citation type="submission" date="2020-05" db="EMBL/GenBank/DDBJ databases">
        <title>Mycena genomes resolve the evolution of fungal bioluminescence.</title>
        <authorList>
            <person name="Tsai I.J."/>
        </authorList>
    </citation>
    <scope>NUCLEOTIDE SEQUENCE</scope>
    <source>
        <strain evidence="2">CCC161011</strain>
    </source>
</reference>
<protein>
    <submittedName>
        <fullName evidence="2">Uncharacterized protein</fullName>
    </submittedName>
</protein>
<evidence type="ECO:0000256" key="1">
    <source>
        <dbReference type="SAM" id="MobiDB-lite"/>
    </source>
</evidence>
<organism evidence="2 3">
    <name type="scientific">Mycena venus</name>
    <dbReference type="NCBI Taxonomy" id="2733690"/>
    <lineage>
        <taxon>Eukaryota</taxon>
        <taxon>Fungi</taxon>
        <taxon>Dikarya</taxon>
        <taxon>Basidiomycota</taxon>
        <taxon>Agaricomycotina</taxon>
        <taxon>Agaricomycetes</taxon>
        <taxon>Agaricomycetidae</taxon>
        <taxon>Agaricales</taxon>
        <taxon>Marasmiineae</taxon>
        <taxon>Mycenaceae</taxon>
        <taxon>Mycena</taxon>
    </lineage>
</organism>
<gene>
    <name evidence="2" type="ORF">MVEN_02206400</name>
</gene>
<comment type="caution">
    <text evidence="2">The sequence shown here is derived from an EMBL/GenBank/DDBJ whole genome shotgun (WGS) entry which is preliminary data.</text>
</comment>
<sequence>MATIVERPLSAFSDSMSSSTVVPHRRRRDSVEIIDVDSFEELPNPNPRPAQRRRVEQDPVVIELLDSDDEPEPAAGSSGGSEGPRRGFRLSTAPDVRANSSNALAGPSSSRARRLRELFSPPPPIPDDSIPPVPPLPRRYSAFGSFPRNASPTRACSRPAFLQLQPRGVRGFLVVIRKQRRSSSRTRPLSSPHPAPSRSRSIRPHRLNLYKDLLHPEPDPAASHLA</sequence>
<proteinExistence type="predicted"/>
<dbReference type="OrthoDB" id="2507647at2759"/>
<feature type="region of interest" description="Disordered" evidence="1">
    <location>
        <begin position="1"/>
        <end position="112"/>
    </location>
</feature>
<dbReference type="AlphaFoldDB" id="A0A8H6X7I5"/>
<dbReference type="Proteomes" id="UP000620124">
    <property type="component" value="Unassembled WGS sequence"/>
</dbReference>
<keyword evidence="3" id="KW-1185">Reference proteome</keyword>
<evidence type="ECO:0000313" key="2">
    <source>
        <dbReference type="EMBL" id="KAF7335526.1"/>
    </source>
</evidence>
<feature type="compositionally biased region" description="Polar residues" evidence="1">
    <location>
        <begin position="98"/>
        <end position="110"/>
    </location>
</feature>
<accession>A0A8H6X7I5</accession>
<name>A0A8H6X7I5_9AGAR</name>
<feature type="region of interest" description="Disordered" evidence="1">
    <location>
        <begin position="178"/>
        <end position="226"/>
    </location>
</feature>
<feature type="compositionally biased region" description="Low complexity" evidence="1">
    <location>
        <begin position="185"/>
        <end position="199"/>
    </location>
</feature>
<feature type="compositionally biased region" description="Polar residues" evidence="1">
    <location>
        <begin position="12"/>
        <end position="21"/>
    </location>
</feature>